<protein>
    <recommendedName>
        <fullName evidence="2">non-specific serine/threonine protein kinase</fullName>
        <ecNumber evidence="2">2.7.11.1</ecNumber>
    </recommendedName>
</protein>
<dbReference type="GO" id="GO:0007165">
    <property type="term" value="P:signal transduction"/>
    <property type="evidence" value="ECO:0007669"/>
    <property type="project" value="TreeGrafter"/>
</dbReference>
<feature type="compositionally biased region" description="Polar residues" evidence="11">
    <location>
        <begin position="503"/>
        <end position="512"/>
    </location>
</feature>
<dbReference type="GO" id="GO:0005737">
    <property type="term" value="C:cytoplasm"/>
    <property type="evidence" value="ECO:0007669"/>
    <property type="project" value="TreeGrafter"/>
</dbReference>
<dbReference type="EC" id="2.7.11.1" evidence="2"/>
<evidence type="ECO:0000256" key="3">
    <source>
        <dbReference type="ARBA" id="ARBA00022527"/>
    </source>
</evidence>
<dbReference type="GO" id="GO:0005524">
    <property type="term" value="F:ATP binding"/>
    <property type="evidence" value="ECO:0007669"/>
    <property type="project" value="UniProtKB-UniRule"/>
</dbReference>
<dbReference type="PROSITE" id="PS50011">
    <property type="entry name" value="PROTEIN_KINASE_DOM"/>
    <property type="match status" value="1"/>
</dbReference>
<feature type="region of interest" description="Disordered" evidence="11">
    <location>
        <begin position="452"/>
        <end position="475"/>
    </location>
</feature>
<dbReference type="GO" id="GO:0004674">
    <property type="term" value="F:protein serine/threonine kinase activity"/>
    <property type="evidence" value="ECO:0007669"/>
    <property type="project" value="UniProtKB-KW"/>
</dbReference>
<comment type="catalytic activity">
    <reaction evidence="9">
        <text>L-seryl-[protein] + ATP = O-phospho-L-seryl-[protein] + ADP + H(+)</text>
        <dbReference type="Rhea" id="RHEA:17989"/>
        <dbReference type="Rhea" id="RHEA-COMP:9863"/>
        <dbReference type="Rhea" id="RHEA-COMP:11604"/>
        <dbReference type="ChEBI" id="CHEBI:15378"/>
        <dbReference type="ChEBI" id="CHEBI:29999"/>
        <dbReference type="ChEBI" id="CHEBI:30616"/>
        <dbReference type="ChEBI" id="CHEBI:83421"/>
        <dbReference type="ChEBI" id="CHEBI:456216"/>
        <dbReference type="EC" id="2.7.11.1"/>
    </reaction>
</comment>
<keyword evidence="14" id="KW-1185">Reference proteome</keyword>
<evidence type="ECO:0000313" key="13">
    <source>
        <dbReference type="EMBL" id="KAE9614532.1"/>
    </source>
</evidence>
<dbReference type="Pfam" id="PF14381">
    <property type="entry name" value="EDR1_CTR1_ARMC3_pept"/>
    <property type="match status" value="1"/>
</dbReference>
<dbReference type="OrthoDB" id="7537227at2759"/>
<evidence type="ECO:0000256" key="4">
    <source>
        <dbReference type="ARBA" id="ARBA00022679"/>
    </source>
</evidence>
<feature type="binding site" evidence="10">
    <location>
        <position position="670"/>
    </location>
    <ligand>
        <name>ATP</name>
        <dbReference type="ChEBI" id="CHEBI:30616"/>
    </ligand>
</feature>
<dbReference type="InterPro" id="IPR055164">
    <property type="entry name" value="EDR1/CTR1/ARMC3-like_pept-like"/>
</dbReference>
<dbReference type="AlphaFoldDB" id="A0A6A4QM06"/>
<dbReference type="InterPro" id="IPR008271">
    <property type="entry name" value="Ser/Thr_kinase_AS"/>
</dbReference>
<dbReference type="PANTHER" id="PTHR23257">
    <property type="entry name" value="SERINE-THREONINE PROTEIN KINASE"/>
    <property type="match status" value="1"/>
</dbReference>
<dbReference type="PROSITE" id="PS00107">
    <property type="entry name" value="PROTEIN_KINASE_ATP"/>
    <property type="match status" value="1"/>
</dbReference>
<feature type="region of interest" description="Disordered" evidence="11">
    <location>
        <begin position="798"/>
        <end position="820"/>
    </location>
</feature>
<dbReference type="CDD" id="cd13999">
    <property type="entry name" value="STKc_MAP3K-like"/>
    <property type="match status" value="1"/>
</dbReference>
<evidence type="ECO:0000256" key="8">
    <source>
        <dbReference type="ARBA" id="ARBA00047899"/>
    </source>
</evidence>
<dbReference type="Gene3D" id="3.30.200.20">
    <property type="entry name" value="Phosphorylase Kinase, domain 1"/>
    <property type="match status" value="1"/>
</dbReference>
<evidence type="ECO:0000256" key="2">
    <source>
        <dbReference type="ARBA" id="ARBA00012513"/>
    </source>
</evidence>
<dbReference type="SMART" id="SM00220">
    <property type="entry name" value="S_TKc"/>
    <property type="match status" value="1"/>
</dbReference>
<organism evidence="13 14">
    <name type="scientific">Lupinus albus</name>
    <name type="common">White lupine</name>
    <name type="synonym">Lupinus termis</name>
    <dbReference type="NCBI Taxonomy" id="3870"/>
    <lineage>
        <taxon>Eukaryota</taxon>
        <taxon>Viridiplantae</taxon>
        <taxon>Streptophyta</taxon>
        <taxon>Embryophyta</taxon>
        <taxon>Tracheophyta</taxon>
        <taxon>Spermatophyta</taxon>
        <taxon>Magnoliopsida</taxon>
        <taxon>eudicotyledons</taxon>
        <taxon>Gunneridae</taxon>
        <taxon>Pentapetalae</taxon>
        <taxon>rosids</taxon>
        <taxon>fabids</taxon>
        <taxon>Fabales</taxon>
        <taxon>Fabaceae</taxon>
        <taxon>Papilionoideae</taxon>
        <taxon>50 kb inversion clade</taxon>
        <taxon>genistoids sensu lato</taxon>
        <taxon>core genistoids</taxon>
        <taxon>Genisteae</taxon>
        <taxon>Lupinus</taxon>
    </lineage>
</organism>
<sequence length="820" mass="91470">MKNIFKKFHIGTNHHDHNRSNETPTSYSSVAPQSSSTGHQCTRSTQNPATSPANLSTPAGASFPATTVANQKDYLSSEEEFQVQLALAISASNSDSHYDQRLGSHQIDSRRNDYGVADALSRHYWEYNVLDYEEKVADGFYDVYGLSTDIAMQGKIPFLTDLEAKPESTGLEVVIVDCKIDPALKELMQIAHCIALDCPVTEVAILVQRLAELVTGHMGGPVKDANIILARWTERSRELRTSQNTSVLPIGCINIGLSRHRALLFKVLADNIKMPCRLVKGSHYTGVEDDAVNIIKFEDEREFLVDLMAAPGTLIPVDISTPKDTSLTPNNPKVLASLPSAKETDFYYTRLVPSHGDGISQNSAVEGSSPFNGGSGVHPSNIPNRMTPNQLENIAQPSRAFMYKGIHGINVAGNRTRLNVNVVPYGQKNSDDSRSLSAELNPFQIKGTSKITDRNRTVENKAPDLQSTRKNTVCGRPPGPLAWKNCCAYNEDPRKVNRDPNDYNFSNSSSISEKFDHNGSKSPNSSNLRNDRKAPKFAQDIGSVARFGADELERFEDLNVDCNRGKPENYRNDLLDVVIAHKNIKIGYLDQRKGTRDIFMGENLKLKGPDSLSSPIDSNTNKIDRMFDDVDVNECEIPWEDLVIGERIGLGSYGEVFHADWNETEVAVKKFLDQDFSGDALSEFKREVRIMRRLHHPNVVHFIGAVTRPPNLSIITEFLRRGSLYHILHRPHCQIDEKQRIKIALDVARGMNCLHSSTPIIVHRDLKSLNLLVDENWNVKVCDFGLSRLKHNTFLSSKSTSGTPEWMAPEVLRNEPSNEK</sequence>
<evidence type="ECO:0000313" key="14">
    <source>
        <dbReference type="Proteomes" id="UP000447434"/>
    </source>
</evidence>
<dbReference type="Gene3D" id="1.10.510.10">
    <property type="entry name" value="Transferase(Phosphotransferase) domain 1"/>
    <property type="match status" value="1"/>
</dbReference>
<feature type="compositionally biased region" description="Polar residues" evidence="11">
    <location>
        <begin position="359"/>
        <end position="372"/>
    </location>
</feature>
<dbReference type="PANTHER" id="PTHR23257:SF813">
    <property type="entry name" value="SERINE_THREONINE-PROTEIN KINASE EDR1"/>
    <property type="match status" value="1"/>
</dbReference>
<keyword evidence="6" id="KW-0418">Kinase</keyword>
<accession>A0A6A4QM06</accession>
<dbReference type="InterPro" id="IPR050167">
    <property type="entry name" value="Ser_Thr_protein_kinase"/>
</dbReference>
<evidence type="ECO:0000256" key="7">
    <source>
        <dbReference type="ARBA" id="ARBA00022840"/>
    </source>
</evidence>
<evidence type="ECO:0000256" key="5">
    <source>
        <dbReference type="ARBA" id="ARBA00022741"/>
    </source>
</evidence>
<feature type="compositionally biased region" description="Basic and acidic residues" evidence="11">
    <location>
        <begin position="452"/>
        <end position="462"/>
    </location>
</feature>
<keyword evidence="4" id="KW-0808">Transferase</keyword>
<dbReference type="InterPro" id="IPR000719">
    <property type="entry name" value="Prot_kinase_dom"/>
</dbReference>
<keyword evidence="5 10" id="KW-0547">Nucleotide-binding</keyword>
<dbReference type="Pfam" id="PF07714">
    <property type="entry name" value="PK_Tyr_Ser-Thr"/>
    <property type="match status" value="1"/>
</dbReference>
<comment type="caution">
    <text evidence="13">The sequence shown here is derived from an EMBL/GenBank/DDBJ whole genome shotgun (WGS) entry which is preliminary data.</text>
</comment>
<reference evidence="14" key="1">
    <citation type="journal article" date="2020" name="Nat. Commun.">
        <title>Genome sequence of the cluster root forming white lupin.</title>
        <authorList>
            <person name="Hufnagel B."/>
            <person name="Marques A."/>
            <person name="Soriano A."/>
            <person name="Marques L."/>
            <person name="Divol F."/>
            <person name="Doumas P."/>
            <person name="Sallet E."/>
            <person name="Mancinotti D."/>
            <person name="Carrere S."/>
            <person name="Marande W."/>
            <person name="Arribat S."/>
            <person name="Keller J."/>
            <person name="Huneau C."/>
            <person name="Blein T."/>
            <person name="Aime D."/>
            <person name="Laguerre M."/>
            <person name="Taylor J."/>
            <person name="Schubert V."/>
            <person name="Nelson M."/>
            <person name="Geu-Flores F."/>
            <person name="Crespi M."/>
            <person name="Gallardo-Guerrero K."/>
            <person name="Delaux P.-M."/>
            <person name="Salse J."/>
            <person name="Berges H."/>
            <person name="Guyot R."/>
            <person name="Gouzy J."/>
            <person name="Peret B."/>
        </authorList>
    </citation>
    <scope>NUCLEOTIDE SEQUENCE [LARGE SCALE GENOMIC DNA]</scope>
    <source>
        <strain evidence="14">cv. Amiga</strain>
    </source>
</reference>
<dbReference type="InterPro" id="IPR017441">
    <property type="entry name" value="Protein_kinase_ATP_BS"/>
</dbReference>
<feature type="compositionally biased region" description="Polar residues" evidence="11">
    <location>
        <begin position="21"/>
        <end position="62"/>
    </location>
</feature>
<gene>
    <name evidence="13" type="ORF">Lalb_Chr05g0229171</name>
</gene>
<dbReference type="InterPro" id="IPR011009">
    <property type="entry name" value="Kinase-like_dom_sf"/>
</dbReference>
<comment type="catalytic activity">
    <reaction evidence="8">
        <text>L-threonyl-[protein] + ATP = O-phospho-L-threonyl-[protein] + ADP + H(+)</text>
        <dbReference type="Rhea" id="RHEA:46608"/>
        <dbReference type="Rhea" id="RHEA-COMP:11060"/>
        <dbReference type="Rhea" id="RHEA-COMP:11605"/>
        <dbReference type="ChEBI" id="CHEBI:15378"/>
        <dbReference type="ChEBI" id="CHEBI:30013"/>
        <dbReference type="ChEBI" id="CHEBI:30616"/>
        <dbReference type="ChEBI" id="CHEBI:61977"/>
        <dbReference type="ChEBI" id="CHEBI:456216"/>
        <dbReference type="EC" id="2.7.11.1"/>
    </reaction>
</comment>
<feature type="region of interest" description="Disordered" evidence="11">
    <location>
        <begin position="358"/>
        <end position="388"/>
    </location>
</feature>
<keyword evidence="7 10" id="KW-0067">ATP-binding</keyword>
<evidence type="ECO:0000256" key="9">
    <source>
        <dbReference type="ARBA" id="ARBA00048679"/>
    </source>
</evidence>
<keyword evidence="3" id="KW-0723">Serine/threonine-protein kinase</keyword>
<evidence type="ECO:0000256" key="1">
    <source>
        <dbReference type="ARBA" id="ARBA00010507"/>
    </source>
</evidence>
<evidence type="ECO:0000256" key="6">
    <source>
        <dbReference type="ARBA" id="ARBA00022777"/>
    </source>
</evidence>
<dbReference type="EMBL" id="WOCE01000005">
    <property type="protein sequence ID" value="KAE9614532.1"/>
    <property type="molecule type" value="Genomic_DNA"/>
</dbReference>
<evidence type="ECO:0000256" key="10">
    <source>
        <dbReference type="PROSITE-ProRule" id="PRU10141"/>
    </source>
</evidence>
<dbReference type="SUPFAM" id="SSF56112">
    <property type="entry name" value="Protein kinase-like (PK-like)"/>
    <property type="match status" value="1"/>
</dbReference>
<dbReference type="InterPro" id="IPR001245">
    <property type="entry name" value="Ser-Thr/Tyr_kinase_cat_dom"/>
</dbReference>
<feature type="region of interest" description="Disordered" evidence="11">
    <location>
        <begin position="497"/>
        <end position="535"/>
    </location>
</feature>
<feature type="region of interest" description="Disordered" evidence="11">
    <location>
        <begin position="1"/>
        <end position="62"/>
    </location>
</feature>
<feature type="domain" description="Protein kinase" evidence="12">
    <location>
        <begin position="642"/>
        <end position="820"/>
    </location>
</feature>
<dbReference type="PROSITE" id="PS00108">
    <property type="entry name" value="PROTEIN_KINASE_ST"/>
    <property type="match status" value="1"/>
</dbReference>
<dbReference type="FunFam" id="3.30.200.20:FF:000060">
    <property type="entry name" value="Serine/threonine-protein kinase isoform 1"/>
    <property type="match status" value="1"/>
</dbReference>
<evidence type="ECO:0000256" key="11">
    <source>
        <dbReference type="SAM" id="MobiDB-lite"/>
    </source>
</evidence>
<dbReference type="Proteomes" id="UP000447434">
    <property type="component" value="Chromosome 5"/>
</dbReference>
<comment type="similarity">
    <text evidence="1">Belongs to the protein kinase superfamily. TKL Ser/Thr protein kinase family. RAF subfamily.</text>
</comment>
<name>A0A6A4QM06_LUPAL</name>
<proteinExistence type="inferred from homology"/>
<evidence type="ECO:0000259" key="12">
    <source>
        <dbReference type="PROSITE" id="PS50011"/>
    </source>
</evidence>